<keyword evidence="5" id="KW-0378">Hydrolase</keyword>
<dbReference type="GO" id="GO:0008233">
    <property type="term" value="F:peptidase activity"/>
    <property type="evidence" value="ECO:0007669"/>
    <property type="project" value="UniProtKB-KW"/>
</dbReference>
<evidence type="ECO:0000313" key="5">
    <source>
        <dbReference type="EMBL" id="VVJ21885.1"/>
    </source>
</evidence>
<keyword evidence="5" id="KW-0645">Protease</keyword>
<evidence type="ECO:0000256" key="2">
    <source>
        <dbReference type="ARBA" id="ARBA00023239"/>
    </source>
</evidence>
<evidence type="ECO:0000313" key="6">
    <source>
        <dbReference type="Proteomes" id="UP000399805"/>
    </source>
</evidence>
<dbReference type="EMBL" id="CABVGP010000002">
    <property type="protein sequence ID" value="VVJ21885.1"/>
    <property type="molecule type" value="Genomic_DNA"/>
</dbReference>
<evidence type="ECO:0000256" key="3">
    <source>
        <dbReference type="ARBA" id="ARBA00038493"/>
    </source>
</evidence>
<dbReference type="InterPro" id="IPR050325">
    <property type="entry name" value="Prot/Nucl_acid_deglycase"/>
</dbReference>
<proteinExistence type="inferred from homology"/>
<dbReference type="PANTHER" id="PTHR48094">
    <property type="entry name" value="PROTEIN/NUCLEIC ACID DEGLYCASE DJ-1-RELATED"/>
    <property type="match status" value="1"/>
</dbReference>
<dbReference type="Proteomes" id="UP000399805">
    <property type="component" value="Unassembled WGS sequence"/>
</dbReference>
<evidence type="ECO:0000259" key="4">
    <source>
        <dbReference type="Pfam" id="PF01965"/>
    </source>
</evidence>
<name>A0A6I8LZM4_9PSEU</name>
<dbReference type="GO" id="GO:0019243">
    <property type="term" value="P:methylglyoxal catabolic process to D-lactate via S-lactoyl-glutathione"/>
    <property type="evidence" value="ECO:0007669"/>
    <property type="project" value="TreeGrafter"/>
</dbReference>
<evidence type="ECO:0000256" key="1">
    <source>
        <dbReference type="ARBA" id="ARBA00023016"/>
    </source>
</evidence>
<dbReference type="RefSeq" id="WP_155546730.1">
    <property type="nucleotide sequence ID" value="NZ_CABVGP010000002.1"/>
</dbReference>
<dbReference type="GO" id="GO:0019172">
    <property type="term" value="F:glyoxalase III activity"/>
    <property type="evidence" value="ECO:0007669"/>
    <property type="project" value="TreeGrafter"/>
</dbReference>
<keyword evidence="1" id="KW-0346">Stress response</keyword>
<dbReference type="CDD" id="cd03141">
    <property type="entry name" value="GATase1_Hsp31_like"/>
    <property type="match status" value="1"/>
</dbReference>
<accession>A0A6I8LZM4</accession>
<dbReference type="Pfam" id="PF01965">
    <property type="entry name" value="DJ-1_PfpI"/>
    <property type="match status" value="1"/>
</dbReference>
<keyword evidence="6" id="KW-1185">Reference proteome</keyword>
<dbReference type="AlphaFoldDB" id="A0A6I8LZM4"/>
<reference evidence="5 6" key="1">
    <citation type="submission" date="2019-09" db="EMBL/GenBank/DDBJ databases">
        <authorList>
            <person name="Leyn A S."/>
        </authorList>
    </citation>
    <scope>NUCLEOTIDE SEQUENCE [LARGE SCALE GENOMIC DNA]</scope>
    <source>
        <strain evidence="5">AA231_1</strain>
    </source>
</reference>
<dbReference type="SUPFAM" id="SSF52317">
    <property type="entry name" value="Class I glutamine amidotransferase-like"/>
    <property type="match status" value="1"/>
</dbReference>
<sequence length="239" mass="26218">MTRILMVLSGSDHWTLKDGTRHPTGYWAEEFVVPHNGFRTQGVEVIVATPGGVAPTVDQRSLNPEMAGGERKATAFRDYLDAIATELAQPMVLEHAVGHVADYDAIYIPGGHGPMEDLAGFQPLGELLVRFFDTGRVVTAVCHGPAALLSANRRNGDWLFEGRRMTGYTNEEERLVGLADRAPWLLEDRLRERGADFKTGAPWEPHVVVDANLLTGQNPASSQAATDRTLSELRVYNAL</sequence>
<gene>
    <name evidence="5" type="ORF">AA23TX_06899</name>
</gene>
<dbReference type="GO" id="GO:0005737">
    <property type="term" value="C:cytoplasm"/>
    <property type="evidence" value="ECO:0007669"/>
    <property type="project" value="TreeGrafter"/>
</dbReference>
<keyword evidence="2" id="KW-0456">Lyase</keyword>
<dbReference type="PANTHER" id="PTHR48094:SF11">
    <property type="entry name" value="GLUTATHIONE-INDEPENDENT GLYOXALASE HSP31-RELATED"/>
    <property type="match status" value="1"/>
</dbReference>
<dbReference type="InterPro" id="IPR029062">
    <property type="entry name" value="Class_I_gatase-like"/>
</dbReference>
<comment type="similarity">
    <text evidence="3">Belongs to the peptidase C56 family. HSP31-like subfamily.</text>
</comment>
<organism evidence="5 6">
    <name type="scientific">Amycolatopsis camponoti</name>
    <dbReference type="NCBI Taxonomy" id="2606593"/>
    <lineage>
        <taxon>Bacteria</taxon>
        <taxon>Bacillati</taxon>
        <taxon>Actinomycetota</taxon>
        <taxon>Actinomycetes</taxon>
        <taxon>Pseudonocardiales</taxon>
        <taxon>Pseudonocardiaceae</taxon>
        <taxon>Amycolatopsis</taxon>
    </lineage>
</organism>
<dbReference type="GO" id="GO:0006508">
    <property type="term" value="P:proteolysis"/>
    <property type="evidence" value="ECO:0007669"/>
    <property type="project" value="UniProtKB-KW"/>
</dbReference>
<dbReference type="InterPro" id="IPR002818">
    <property type="entry name" value="DJ-1/PfpI"/>
</dbReference>
<feature type="domain" description="DJ-1/PfpI" evidence="4">
    <location>
        <begin position="30"/>
        <end position="222"/>
    </location>
</feature>
<protein>
    <submittedName>
        <fullName evidence="5">Intracellular protease</fullName>
    </submittedName>
</protein>
<dbReference type="Gene3D" id="3.40.50.880">
    <property type="match status" value="1"/>
</dbReference>